<protein>
    <recommendedName>
        <fullName evidence="2">DNA polymerase III subunit delta</fullName>
        <ecNumber evidence="1">2.7.7.7</ecNumber>
    </recommendedName>
</protein>
<dbReference type="GO" id="GO:0006261">
    <property type="term" value="P:DNA-templated DNA replication"/>
    <property type="evidence" value="ECO:0007669"/>
    <property type="project" value="TreeGrafter"/>
</dbReference>
<evidence type="ECO:0000256" key="7">
    <source>
        <dbReference type="ARBA" id="ARBA00034754"/>
    </source>
</evidence>
<comment type="catalytic activity">
    <reaction evidence="8">
        <text>DNA(n) + a 2'-deoxyribonucleoside 5'-triphosphate = DNA(n+1) + diphosphate</text>
        <dbReference type="Rhea" id="RHEA:22508"/>
        <dbReference type="Rhea" id="RHEA-COMP:17339"/>
        <dbReference type="Rhea" id="RHEA-COMP:17340"/>
        <dbReference type="ChEBI" id="CHEBI:33019"/>
        <dbReference type="ChEBI" id="CHEBI:61560"/>
        <dbReference type="ChEBI" id="CHEBI:173112"/>
        <dbReference type="EC" id="2.7.7.7"/>
    </reaction>
</comment>
<dbReference type="NCBIfam" id="TIGR01128">
    <property type="entry name" value="holA"/>
    <property type="match status" value="1"/>
</dbReference>
<dbReference type="SUPFAM" id="SSF48019">
    <property type="entry name" value="post-AAA+ oligomerization domain-like"/>
    <property type="match status" value="1"/>
</dbReference>
<evidence type="ECO:0000313" key="11">
    <source>
        <dbReference type="Proteomes" id="UP000706172"/>
    </source>
</evidence>
<keyword evidence="3 10" id="KW-0808">Transferase</keyword>
<dbReference type="InterPro" id="IPR027417">
    <property type="entry name" value="P-loop_NTPase"/>
</dbReference>
<proteinExistence type="inferred from homology"/>
<accession>A0A931G8H7</accession>
<dbReference type="Gene3D" id="1.20.272.10">
    <property type="match status" value="1"/>
</dbReference>
<dbReference type="InterPro" id="IPR010372">
    <property type="entry name" value="DNA_pol3_delta_N"/>
</dbReference>
<sequence>MATVKHTGLDQWLADAGNLVPGFVLCAGESYLVQKAVDGIKTRLMRGNTRGVHLETLDGRTTIMGDVIEQISTFSFFGEKKMVLVRQAPMFAVKAGAGEVSYSENDLKRLSDVVEGGIPEGHFLVMTAESLDRRRKIVKTLEKTGLIIDCTVPQGARKADMDDQRQVLQNIAGQILKQNGKTMAPAAFSELADRTGFNPALFAQNLEKLTAYTGNRSAITRTDVEAVILRDKKDPIFSLTNALMEKNTGDALMYLSSLLKDGFHELQILKAFENLVRRMLLVKAFMLDFSQKHPDIRMDRMNFNAFKQQIMPAITAHDQAARDQTKTAVKDLVIAPNPNSLYPVFQTAEKSARFSLNELRSALISLGDLDYALKSSSISAQAGIEQFVMTFCRKGGPHHGA</sequence>
<dbReference type="Pfam" id="PF06144">
    <property type="entry name" value="DNA_pol3_delta"/>
    <property type="match status" value="1"/>
</dbReference>
<dbReference type="Proteomes" id="UP000706172">
    <property type="component" value="Unassembled WGS sequence"/>
</dbReference>
<evidence type="ECO:0000256" key="1">
    <source>
        <dbReference type="ARBA" id="ARBA00012417"/>
    </source>
</evidence>
<dbReference type="PANTHER" id="PTHR34388">
    <property type="entry name" value="DNA POLYMERASE III SUBUNIT DELTA"/>
    <property type="match status" value="1"/>
</dbReference>
<gene>
    <name evidence="10" type="primary">holA</name>
    <name evidence="10" type="ORF">H0S81_07230</name>
</gene>
<dbReference type="EC" id="2.7.7.7" evidence="1"/>
<keyword evidence="4 10" id="KW-0548">Nucleotidyltransferase</keyword>
<keyword evidence="5" id="KW-0235">DNA replication</keyword>
<evidence type="ECO:0000256" key="2">
    <source>
        <dbReference type="ARBA" id="ARBA00017703"/>
    </source>
</evidence>
<evidence type="ECO:0000256" key="3">
    <source>
        <dbReference type="ARBA" id="ARBA00022679"/>
    </source>
</evidence>
<evidence type="ECO:0000256" key="6">
    <source>
        <dbReference type="ARBA" id="ARBA00022932"/>
    </source>
</evidence>
<dbReference type="PANTHER" id="PTHR34388:SF1">
    <property type="entry name" value="DNA POLYMERASE III SUBUNIT DELTA"/>
    <property type="match status" value="1"/>
</dbReference>
<comment type="similarity">
    <text evidence="7">Belongs to the DNA polymerase HolA subunit family.</text>
</comment>
<dbReference type="GO" id="GO:0003677">
    <property type="term" value="F:DNA binding"/>
    <property type="evidence" value="ECO:0007669"/>
    <property type="project" value="InterPro"/>
</dbReference>
<evidence type="ECO:0000256" key="5">
    <source>
        <dbReference type="ARBA" id="ARBA00022705"/>
    </source>
</evidence>
<dbReference type="GO" id="GO:0003887">
    <property type="term" value="F:DNA-directed DNA polymerase activity"/>
    <property type="evidence" value="ECO:0007669"/>
    <property type="project" value="UniProtKB-KW"/>
</dbReference>
<organism evidence="10 11">
    <name type="scientific">Desulfotignum balticum</name>
    <dbReference type="NCBI Taxonomy" id="115781"/>
    <lineage>
        <taxon>Bacteria</taxon>
        <taxon>Pseudomonadati</taxon>
        <taxon>Thermodesulfobacteriota</taxon>
        <taxon>Desulfobacteria</taxon>
        <taxon>Desulfobacterales</taxon>
        <taxon>Desulfobacteraceae</taxon>
        <taxon>Desulfotignum</taxon>
    </lineage>
</organism>
<evidence type="ECO:0000256" key="4">
    <source>
        <dbReference type="ARBA" id="ARBA00022695"/>
    </source>
</evidence>
<evidence type="ECO:0000259" key="9">
    <source>
        <dbReference type="Pfam" id="PF06144"/>
    </source>
</evidence>
<keyword evidence="6" id="KW-0239">DNA-directed DNA polymerase</keyword>
<comment type="caution">
    <text evidence="10">The sequence shown here is derived from an EMBL/GenBank/DDBJ whole genome shotgun (WGS) entry which is preliminary data.</text>
</comment>
<evidence type="ECO:0000313" key="10">
    <source>
        <dbReference type="EMBL" id="MBG0779703.1"/>
    </source>
</evidence>
<dbReference type="AlphaFoldDB" id="A0A931G8H7"/>
<dbReference type="InterPro" id="IPR005790">
    <property type="entry name" value="DNA_polIII_delta"/>
</dbReference>
<dbReference type="EMBL" id="JACCQK010000412">
    <property type="protein sequence ID" value="MBG0779703.1"/>
    <property type="molecule type" value="Genomic_DNA"/>
</dbReference>
<dbReference type="Gene3D" id="1.10.8.60">
    <property type="match status" value="1"/>
</dbReference>
<name>A0A931G8H7_9BACT</name>
<dbReference type="Gene3D" id="3.40.50.300">
    <property type="entry name" value="P-loop containing nucleotide triphosphate hydrolases"/>
    <property type="match status" value="1"/>
</dbReference>
<dbReference type="GO" id="GO:0009360">
    <property type="term" value="C:DNA polymerase III complex"/>
    <property type="evidence" value="ECO:0007669"/>
    <property type="project" value="InterPro"/>
</dbReference>
<dbReference type="InterPro" id="IPR008921">
    <property type="entry name" value="DNA_pol3_clamp-load_cplx_C"/>
</dbReference>
<evidence type="ECO:0000256" key="8">
    <source>
        <dbReference type="ARBA" id="ARBA00049244"/>
    </source>
</evidence>
<feature type="domain" description="DNA polymerase III delta N-terminal" evidence="9">
    <location>
        <begin position="29"/>
        <end position="150"/>
    </location>
</feature>
<dbReference type="SUPFAM" id="SSF52540">
    <property type="entry name" value="P-loop containing nucleoside triphosphate hydrolases"/>
    <property type="match status" value="1"/>
</dbReference>
<reference evidence="10" key="1">
    <citation type="submission" date="2020-07" db="EMBL/GenBank/DDBJ databases">
        <title>Severe corrosion of carbon steel in oil field produced water can be linked to methanogenic archaea containing a special type of NiFe hydrogenase.</title>
        <authorList>
            <person name="Lahme S."/>
            <person name="Mand J."/>
            <person name="Longwell J."/>
            <person name="Smith R."/>
            <person name="Enning D."/>
        </authorList>
    </citation>
    <scope>NUCLEOTIDE SEQUENCE</scope>
    <source>
        <strain evidence="10">MIC098Bin6</strain>
    </source>
</reference>